<accession>A0AAE0YCD9</accession>
<reference evidence="1" key="1">
    <citation type="journal article" date="2023" name="G3 (Bethesda)">
        <title>A reference genome for the long-term kleptoplast-retaining sea slug Elysia crispata morphotype clarki.</title>
        <authorList>
            <person name="Eastman K.E."/>
            <person name="Pendleton A.L."/>
            <person name="Shaikh M.A."/>
            <person name="Suttiyut T."/>
            <person name="Ogas R."/>
            <person name="Tomko P."/>
            <person name="Gavelis G."/>
            <person name="Widhalm J.R."/>
            <person name="Wisecaver J.H."/>
        </authorList>
    </citation>
    <scope>NUCLEOTIDE SEQUENCE</scope>
    <source>
        <strain evidence="1">ECLA1</strain>
    </source>
</reference>
<name>A0AAE0YCD9_9GAST</name>
<proteinExistence type="predicted"/>
<evidence type="ECO:0000313" key="2">
    <source>
        <dbReference type="Proteomes" id="UP001283361"/>
    </source>
</evidence>
<dbReference type="Proteomes" id="UP001283361">
    <property type="component" value="Unassembled WGS sequence"/>
</dbReference>
<organism evidence="1 2">
    <name type="scientific">Elysia crispata</name>
    <name type="common">lettuce slug</name>
    <dbReference type="NCBI Taxonomy" id="231223"/>
    <lineage>
        <taxon>Eukaryota</taxon>
        <taxon>Metazoa</taxon>
        <taxon>Spiralia</taxon>
        <taxon>Lophotrochozoa</taxon>
        <taxon>Mollusca</taxon>
        <taxon>Gastropoda</taxon>
        <taxon>Heterobranchia</taxon>
        <taxon>Euthyneura</taxon>
        <taxon>Panpulmonata</taxon>
        <taxon>Sacoglossa</taxon>
        <taxon>Placobranchoidea</taxon>
        <taxon>Plakobranchidae</taxon>
        <taxon>Elysia</taxon>
    </lineage>
</organism>
<comment type="caution">
    <text evidence="1">The sequence shown here is derived from an EMBL/GenBank/DDBJ whole genome shotgun (WGS) entry which is preliminary data.</text>
</comment>
<dbReference type="AlphaFoldDB" id="A0AAE0YCD9"/>
<evidence type="ECO:0000313" key="1">
    <source>
        <dbReference type="EMBL" id="KAK3739971.1"/>
    </source>
</evidence>
<keyword evidence="2" id="KW-1185">Reference proteome</keyword>
<protein>
    <submittedName>
        <fullName evidence="1">Uncharacterized protein</fullName>
    </submittedName>
</protein>
<dbReference type="EMBL" id="JAWDGP010006494">
    <property type="protein sequence ID" value="KAK3739971.1"/>
    <property type="molecule type" value="Genomic_DNA"/>
</dbReference>
<sequence>MNTKLGSMLALDLTLESKHSNVVYTEVQSYLEAQESRECLGIGDQKKSPSPGFNIFVVELCITRISQCEDDVSNACRQISWREGRKQNVWTLPPDMGSTATNLSVCTMLGMSRGNPLSWAAPNATNNQAVGVGRNQFVLMKKYFIESNRVWPIVAFELKTLEPHGNYKVASVQMMRADSYKEQKSPPLIALQSHTLPSPSQCKAYKARYLHQFRSAKLTWSTAREAPVMRDNSAGGSRRVPYTPATLSLSTVLSCPSSATSVHSTK</sequence>
<gene>
    <name evidence="1" type="ORF">RRG08_005243</name>
</gene>